<accession>A0A7E4V4F4</accession>
<sequence length="84" mass="9544">MNAPLLYNDAVDQREHTFEHSARQHQSIASDRVRLTENAYLVHSATYLAASRDERTVVLQRLCESNVSTFLNLKPDNLATVSSR</sequence>
<reference evidence="2" key="2">
    <citation type="submission" date="2020-10" db="UniProtKB">
        <authorList>
            <consortium name="WormBaseParasite"/>
        </authorList>
    </citation>
    <scope>IDENTIFICATION</scope>
</reference>
<dbReference type="WBParaSite" id="Pan_g16429.t1">
    <property type="protein sequence ID" value="Pan_g16429.t1"/>
    <property type="gene ID" value="Pan_g16429"/>
</dbReference>
<proteinExistence type="predicted"/>
<reference evidence="1" key="1">
    <citation type="journal article" date="2013" name="Genetics">
        <title>The draft genome and transcriptome of Panagrellus redivivus are shaped by the harsh demands of a free-living lifestyle.</title>
        <authorList>
            <person name="Srinivasan J."/>
            <person name="Dillman A.R."/>
            <person name="Macchietto M.G."/>
            <person name="Heikkinen L."/>
            <person name="Lakso M."/>
            <person name="Fracchia K.M."/>
            <person name="Antoshechkin I."/>
            <person name="Mortazavi A."/>
            <person name="Wong G."/>
            <person name="Sternberg P.W."/>
        </authorList>
    </citation>
    <scope>NUCLEOTIDE SEQUENCE [LARGE SCALE GENOMIC DNA]</scope>
    <source>
        <strain evidence="1">MT8872</strain>
    </source>
</reference>
<evidence type="ECO:0000313" key="2">
    <source>
        <dbReference type="WBParaSite" id="Pan_g16429.t1"/>
    </source>
</evidence>
<dbReference type="AlphaFoldDB" id="A0A7E4V4F4"/>
<name>A0A7E4V4F4_PANRE</name>
<dbReference type="Proteomes" id="UP000492821">
    <property type="component" value="Unassembled WGS sequence"/>
</dbReference>
<protein>
    <submittedName>
        <fullName evidence="2">DUF1330 domain-containing protein</fullName>
    </submittedName>
</protein>
<organism evidence="1 2">
    <name type="scientific">Panagrellus redivivus</name>
    <name type="common">Microworm</name>
    <dbReference type="NCBI Taxonomy" id="6233"/>
    <lineage>
        <taxon>Eukaryota</taxon>
        <taxon>Metazoa</taxon>
        <taxon>Ecdysozoa</taxon>
        <taxon>Nematoda</taxon>
        <taxon>Chromadorea</taxon>
        <taxon>Rhabditida</taxon>
        <taxon>Tylenchina</taxon>
        <taxon>Panagrolaimomorpha</taxon>
        <taxon>Panagrolaimoidea</taxon>
        <taxon>Panagrolaimidae</taxon>
        <taxon>Panagrellus</taxon>
    </lineage>
</organism>
<evidence type="ECO:0000313" key="1">
    <source>
        <dbReference type="Proteomes" id="UP000492821"/>
    </source>
</evidence>
<keyword evidence="1" id="KW-1185">Reference proteome</keyword>